<feature type="transmembrane region" description="Helical" evidence="2">
    <location>
        <begin position="85"/>
        <end position="108"/>
    </location>
</feature>
<keyword evidence="2" id="KW-0472">Membrane</keyword>
<keyword evidence="2" id="KW-0812">Transmembrane</keyword>
<evidence type="ECO:0000313" key="4">
    <source>
        <dbReference type="Proteomes" id="UP000549394"/>
    </source>
</evidence>
<protein>
    <submittedName>
        <fullName evidence="3">Uncharacterized protein</fullName>
    </submittedName>
</protein>
<comment type="caution">
    <text evidence="3">The sequence shown here is derived from an EMBL/GenBank/DDBJ whole genome shotgun (WGS) entry which is preliminary data.</text>
</comment>
<organism evidence="3 4">
    <name type="scientific">Dimorphilus gyrociliatus</name>
    <dbReference type="NCBI Taxonomy" id="2664684"/>
    <lineage>
        <taxon>Eukaryota</taxon>
        <taxon>Metazoa</taxon>
        <taxon>Spiralia</taxon>
        <taxon>Lophotrochozoa</taxon>
        <taxon>Annelida</taxon>
        <taxon>Polychaeta</taxon>
        <taxon>Polychaeta incertae sedis</taxon>
        <taxon>Dinophilidae</taxon>
        <taxon>Dimorphilus</taxon>
    </lineage>
</organism>
<evidence type="ECO:0000256" key="2">
    <source>
        <dbReference type="SAM" id="Phobius"/>
    </source>
</evidence>
<feature type="region of interest" description="Disordered" evidence="1">
    <location>
        <begin position="1"/>
        <end position="31"/>
    </location>
</feature>
<dbReference type="AlphaFoldDB" id="A0A7I8W516"/>
<evidence type="ECO:0000313" key="3">
    <source>
        <dbReference type="EMBL" id="CAD5123637.1"/>
    </source>
</evidence>
<gene>
    <name evidence="3" type="ORF">DGYR_LOCUS11299</name>
</gene>
<sequence length="182" mass="20386">MASTSRIPPVTITPPPLFNYSSEDEDDKETGRTAINTSEGYKDLLTVPQPAFLMKRLSQSTDEDEDGDVFLFSCCEKTKLCTVTLYLWLTLLAIGSAISLAVIGVLLVEPWRKASSFIKTQCTSTEYVSQDRKCTCGKSCSSVYPCLIVTVRYKDQELRDHLVRIKENESILNKEVSILQSK</sequence>
<proteinExistence type="predicted"/>
<accession>A0A7I8W516</accession>
<dbReference type="Proteomes" id="UP000549394">
    <property type="component" value="Unassembled WGS sequence"/>
</dbReference>
<keyword evidence="4" id="KW-1185">Reference proteome</keyword>
<reference evidence="3 4" key="1">
    <citation type="submission" date="2020-08" db="EMBL/GenBank/DDBJ databases">
        <authorList>
            <person name="Hejnol A."/>
        </authorList>
    </citation>
    <scope>NUCLEOTIDE SEQUENCE [LARGE SCALE GENOMIC DNA]</scope>
</reference>
<dbReference type="EMBL" id="CAJFCJ010000019">
    <property type="protein sequence ID" value="CAD5123637.1"/>
    <property type="molecule type" value="Genomic_DNA"/>
</dbReference>
<name>A0A7I8W516_9ANNE</name>
<keyword evidence="2" id="KW-1133">Transmembrane helix</keyword>
<evidence type="ECO:0000256" key="1">
    <source>
        <dbReference type="SAM" id="MobiDB-lite"/>
    </source>
</evidence>